<evidence type="ECO:0000256" key="5">
    <source>
        <dbReference type="SAM" id="Phobius"/>
    </source>
</evidence>
<dbReference type="EMBL" id="JAGDFX010000008">
    <property type="protein sequence ID" value="MBO1519569.1"/>
    <property type="molecule type" value="Genomic_DNA"/>
</dbReference>
<organism evidence="6 7">
    <name type="scientific">Oceanisphaera pacifica</name>
    <dbReference type="NCBI Taxonomy" id="2818389"/>
    <lineage>
        <taxon>Bacteria</taxon>
        <taxon>Pseudomonadati</taxon>
        <taxon>Pseudomonadota</taxon>
        <taxon>Gammaproteobacteria</taxon>
        <taxon>Aeromonadales</taxon>
        <taxon>Aeromonadaceae</taxon>
        <taxon>Oceanisphaera</taxon>
    </lineage>
</organism>
<keyword evidence="3 5" id="KW-1133">Transmembrane helix</keyword>
<feature type="transmembrane region" description="Helical" evidence="5">
    <location>
        <begin position="21"/>
        <end position="45"/>
    </location>
</feature>
<evidence type="ECO:0000256" key="4">
    <source>
        <dbReference type="ARBA" id="ARBA00023136"/>
    </source>
</evidence>
<protein>
    <submittedName>
        <fullName evidence="6">Fumarate reductase subunit C</fullName>
    </submittedName>
</protein>
<dbReference type="Proteomes" id="UP000664882">
    <property type="component" value="Unassembled WGS sequence"/>
</dbReference>
<keyword evidence="1" id="KW-1003">Cell membrane</keyword>
<gene>
    <name evidence="6" type="ORF">J3U76_08020</name>
</gene>
<dbReference type="InterPro" id="IPR003510">
    <property type="entry name" value="Fumarate_red_C"/>
</dbReference>
<reference evidence="6 7" key="1">
    <citation type="submission" date="2021-03" db="EMBL/GenBank/DDBJ databases">
        <title>Oceanisphaera sp. nov., isolated from the intestine.</title>
        <authorList>
            <person name="Zhao L.-H."/>
            <person name="Shi L.-F."/>
        </authorList>
    </citation>
    <scope>NUCLEOTIDE SEQUENCE [LARGE SCALE GENOMIC DNA]</scope>
    <source>
        <strain evidence="6 7">DM8</strain>
    </source>
</reference>
<feature type="transmembrane region" description="Helical" evidence="5">
    <location>
        <begin position="65"/>
        <end position="86"/>
    </location>
</feature>
<dbReference type="Gene3D" id="1.20.1300.10">
    <property type="entry name" value="Fumarate reductase/succinate dehydrogenase, transmembrane subunit"/>
    <property type="match status" value="1"/>
</dbReference>
<keyword evidence="2 5" id="KW-0812">Transmembrane</keyword>
<evidence type="ECO:0000313" key="6">
    <source>
        <dbReference type="EMBL" id="MBO1519569.1"/>
    </source>
</evidence>
<dbReference type="RefSeq" id="WP_208005450.1">
    <property type="nucleotide sequence ID" value="NZ_JAGDFX010000008.1"/>
</dbReference>
<dbReference type="InterPro" id="IPR034804">
    <property type="entry name" value="SQR/QFR_C/D"/>
</dbReference>
<sequence>MSYRPTLSRTWWLKNNAFKAYMLREATVLPLMFFLLCLSAGIYSLGQGESQWQHWHAFMALPPVLAINGLALLASLFHAWTFFELFPRVMPIRIAGKALPPTLLIAGQWLGVFMIFLLFGYLFGGAQ</sequence>
<name>A0ABS3NG50_9GAMM</name>
<dbReference type="SUPFAM" id="SSF81343">
    <property type="entry name" value="Fumarate reductase respiratory complex transmembrane subunits"/>
    <property type="match status" value="1"/>
</dbReference>
<evidence type="ECO:0000256" key="1">
    <source>
        <dbReference type="ARBA" id="ARBA00022475"/>
    </source>
</evidence>
<accession>A0ABS3NG50</accession>
<evidence type="ECO:0000256" key="3">
    <source>
        <dbReference type="ARBA" id="ARBA00022989"/>
    </source>
</evidence>
<dbReference type="Pfam" id="PF02300">
    <property type="entry name" value="Fumarate_red_C"/>
    <property type="match status" value="1"/>
</dbReference>
<feature type="transmembrane region" description="Helical" evidence="5">
    <location>
        <begin position="98"/>
        <end position="123"/>
    </location>
</feature>
<dbReference type="PIRSF" id="PIRSF000180">
    <property type="entry name" value="FrdC"/>
    <property type="match status" value="1"/>
</dbReference>
<keyword evidence="7" id="KW-1185">Reference proteome</keyword>
<evidence type="ECO:0000256" key="2">
    <source>
        <dbReference type="ARBA" id="ARBA00022692"/>
    </source>
</evidence>
<evidence type="ECO:0000313" key="7">
    <source>
        <dbReference type="Proteomes" id="UP000664882"/>
    </source>
</evidence>
<proteinExistence type="predicted"/>
<comment type="caution">
    <text evidence="6">The sequence shown here is derived from an EMBL/GenBank/DDBJ whole genome shotgun (WGS) entry which is preliminary data.</text>
</comment>
<keyword evidence="4 5" id="KW-0472">Membrane</keyword>